<reference evidence="1 2" key="1">
    <citation type="submission" date="2020-02" db="EMBL/GenBank/DDBJ databases">
        <authorList>
            <person name="Ferguson B K."/>
        </authorList>
    </citation>
    <scope>NUCLEOTIDE SEQUENCE [LARGE SCALE GENOMIC DNA]</scope>
</reference>
<accession>A0A6H5IUG7</accession>
<name>A0A6H5IUG7_9HYME</name>
<dbReference type="EMBL" id="CADCXV010001098">
    <property type="protein sequence ID" value="CAB0041210.1"/>
    <property type="molecule type" value="Genomic_DNA"/>
</dbReference>
<organism evidence="1 2">
    <name type="scientific">Trichogramma brassicae</name>
    <dbReference type="NCBI Taxonomy" id="86971"/>
    <lineage>
        <taxon>Eukaryota</taxon>
        <taxon>Metazoa</taxon>
        <taxon>Ecdysozoa</taxon>
        <taxon>Arthropoda</taxon>
        <taxon>Hexapoda</taxon>
        <taxon>Insecta</taxon>
        <taxon>Pterygota</taxon>
        <taxon>Neoptera</taxon>
        <taxon>Endopterygota</taxon>
        <taxon>Hymenoptera</taxon>
        <taxon>Apocrita</taxon>
        <taxon>Proctotrupomorpha</taxon>
        <taxon>Chalcidoidea</taxon>
        <taxon>Trichogrammatidae</taxon>
        <taxon>Trichogramma</taxon>
    </lineage>
</organism>
<proteinExistence type="predicted"/>
<keyword evidence="2" id="KW-1185">Reference proteome</keyword>
<sequence>MEKEGLRDPIKNRSPLFCTRTLFAASTSHLNRKDISYASCQEDTNVFNCHSRPISSLAGDRLSIVRAQSQSATVMTQPRERDRVCAVPCWRALCLFLGWGRSSMNA</sequence>
<gene>
    <name evidence="1" type="ORF">TBRA_LOCUS12886</name>
</gene>
<dbReference type="Proteomes" id="UP000479190">
    <property type="component" value="Unassembled WGS sequence"/>
</dbReference>
<evidence type="ECO:0000313" key="2">
    <source>
        <dbReference type="Proteomes" id="UP000479190"/>
    </source>
</evidence>
<evidence type="ECO:0000313" key="1">
    <source>
        <dbReference type="EMBL" id="CAB0041210.1"/>
    </source>
</evidence>
<dbReference type="AlphaFoldDB" id="A0A6H5IUG7"/>
<protein>
    <submittedName>
        <fullName evidence="1">Uncharacterized protein</fullName>
    </submittedName>
</protein>